<dbReference type="GO" id="GO:0016491">
    <property type="term" value="F:oxidoreductase activity"/>
    <property type="evidence" value="ECO:0007669"/>
    <property type="project" value="UniProtKB-KW"/>
</dbReference>
<keyword evidence="2" id="KW-0472">Membrane</keyword>
<protein>
    <recommendedName>
        <fullName evidence="5">NAD(P)-binding protein</fullName>
    </recommendedName>
</protein>
<proteinExistence type="predicted"/>
<organism evidence="3 4">
    <name type="scientific">Trichomonascus ciferrii</name>
    <dbReference type="NCBI Taxonomy" id="44093"/>
    <lineage>
        <taxon>Eukaryota</taxon>
        <taxon>Fungi</taxon>
        <taxon>Dikarya</taxon>
        <taxon>Ascomycota</taxon>
        <taxon>Saccharomycotina</taxon>
        <taxon>Dipodascomycetes</taxon>
        <taxon>Dipodascales</taxon>
        <taxon>Trichomonascaceae</taxon>
        <taxon>Trichomonascus</taxon>
        <taxon>Trichomonascus ciferrii complex</taxon>
    </lineage>
</organism>
<evidence type="ECO:0000313" key="4">
    <source>
        <dbReference type="Proteomes" id="UP000761534"/>
    </source>
</evidence>
<keyword evidence="2" id="KW-1133">Transmembrane helix</keyword>
<feature type="transmembrane region" description="Helical" evidence="2">
    <location>
        <begin position="239"/>
        <end position="258"/>
    </location>
</feature>
<dbReference type="PANTHER" id="PTHR43157:SF31">
    <property type="entry name" value="PHOSPHATIDYLINOSITOL-GLYCAN BIOSYNTHESIS CLASS F PROTEIN"/>
    <property type="match status" value="1"/>
</dbReference>
<accession>A0A642ULU3</accession>
<sequence>MFTPDELPYEDPRNLRRVAIVTGANSGLGYYATLHLYLHGWVVYMFCRNREKAESACRRVYKEADGRMRNLPSHAKRGELLFHELNLTELKAVDKCAKEFKKRGEESIDLLINNAGVMALPPEKTVDGYDIQIHTNHIGPFLLTRLLLPLIENADGPRIVFVSSIGHYLATTTVDLSRSYALFPNILWTWARYGNSKTANIHTAKVLSLKHPHVLSLSVHPGFSLFTGLLTYWTNLPYIGWGFVIFFQIFNAIFGVSIEELSFAVLRAALSPEFTAEKDNGKYLVTYGIEAEPSSAARNMQFAWRTWLWTENELNRHGYLLNN</sequence>
<dbReference type="InterPro" id="IPR002347">
    <property type="entry name" value="SDR_fam"/>
</dbReference>
<dbReference type="Gene3D" id="3.40.50.720">
    <property type="entry name" value="NAD(P)-binding Rossmann-like Domain"/>
    <property type="match status" value="1"/>
</dbReference>
<feature type="transmembrane region" description="Helical" evidence="2">
    <location>
        <begin position="28"/>
        <end position="47"/>
    </location>
</feature>
<name>A0A642ULU3_9ASCO</name>
<keyword evidence="4" id="KW-1185">Reference proteome</keyword>
<dbReference type="AlphaFoldDB" id="A0A642ULU3"/>
<dbReference type="PRINTS" id="PR00081">
    <property type="entry name" value="GDHRDH"/>
</dbReference>
<keyword evidence="1" id="KW-0560">Oxidoreductase</keyword>
<evidence type="ECO:0000256" key="1">
    <source>
        <dbReference type="ARBA" id="ARBA00023002"/>
    </source>
</evidence>
<dbReference type="EMBL" id="SWFS01000557">
    <property type="protein sequence ID" value="KAA8897751.1"/>
    <property type="molecule type" value="Genomic_DNA"/>
</dbReference>
<dbReference type="Proteomes" id="UP000761534">
    <property type="component" value="Unassembled WGS sequence"/>
</dbReference>
<reference evidence="3" key="1">
    <citation type="journal article" date="2019" name="G3 (Bethesda)">
        <title>Genome Assemblies of Two Rare Opportunistic Yeast Pathogens: Diutina rugosa (syn. Candida rugosa) and Trichomonascus ciferrii (syn. Candida ciferrii).</title>
        <authorList>
            <person name="Mixao V."/>
            <person name="Saus E."/>
            <person name="Hansen A.P."/>
            <person name="Lass-Florl C."/>
            <person name="Gabaldon T."/>
        </authorList>
    </citation>
    <scope>NUCLEOTIDE SEQUENCE</scope>
    <source>
        <strain evidence="3">CBS 4856</strain>
    </source>
</reference>
<dbReference type="Pfam" id="PF00106">
    <property type="entry name" value="adh_short"/>
    <property type="match status" value="1"/>
</dbReference>
<dbReference type="OrthoDB" id="191139at2759"/>
<evidence type="ECO:0008006" key="5">
    <source>
        <dbReference type="Google" id="ProtNLM"/>
    </source>
</evidence>
<keyword evidence="2" id="KW-0812">Transmembrane</keyword>
<evidence type="ECO:0000256" key="2">
    <source>
        <dbReference type="SAM" id="Phobius"/>
    </source>
</evidence>
<comment type="caution">
    <text evidence="3">The sequence shown here is derived from an EMBL/GenBank/DDBJ whole genome shotgun (WGS) entry which is preliminary data.</text>
</comment>
<gene>
    <name evidence="3" type="ORF">TRICI_006664</name>
</gene>
<dbReference type="PANTHER" id="PTHR43157">
    <property type="entry name" value="PHOSPHATIDYLINOSITOL-GLYCAN BIOSYNTHESIS CLASS F PROTEIN-RELATED"/>
    <property type="match status" value="1"/>
</dbReference>
<dbReference type="SUPFAM" id="SSF51735">
    <property type="entry name" value="NAD(P)-binding Rossmann-fold domains"/>
    <property type="match status" value="1"/>
</dbReference>
<evidence type="ECO:0000313" key="3">
    <source>
        <dbReference type="EMBL" id="KAA8897751.1"/>
    </source>
</evidence>
<dbReference type="InterPro" id="IPR036291">
    <property type="entry name" value="NAD(P)-bd_dom_sf"/>
</dbReference>
<dbReference type="VEuPathDB" id="FungiDB:TRICI_006664"/>